<dbReference type="OrthoDB" id="345402at2"/>
<dbReference type="RefSeq" id="WP_043569971.1">
    <property type="nucleotide sequence ID" value="NZ_CP022752.1"/>
</dbReference>
<dbReference type="Proteomes" id="UP000215043">
    <property type="component" value="Chromosome"/>
</dbReference>
<protein>
    <submittedName>
        <fullName evidence="3">DUF4395 domain-containing protein</fullName>
    </submittedName>
    <submittedName>
        <fullName evidence="4">Membrane protein</fullName>
    </submittedName>
</protein>
<keyword evidence="5" id="KW-1185">Reference proteome</keyword>
<organism evidence="3 6">
    <name type="scientific">Actinopolyspora erythraea</name>
    <dbReference type="NCBI Taxonomy" id="414996"/>
    <lineage>
        <taxon>Bacteria</taxon>
        <taxon>Bacillati</taxon>
        <taxon>Actinomycetota</taxon>
        <taxon>Actinomycetes</taxon>
        <taxon>Actinopolysporales</taxon>
        <taxon>Actinopolysporaceae</taxon>
        <taxon>Actinopolyspora</taxon>
    </lineage>
</organism>
<dbReference type="Proteomes" id="UP000029737">
    <property type="component" value="Unassembled WGS sequence"/>
</dbReference>
<dbReference type="InterPro" id="IPR025508">
    <property type="entry name" value="DUF4395"/>
</dbReference>
<dbReference type="Pfam" id="PF14340">
    <property type="entry name" value="DUF4395"/>
    <property type="match status" value="1"/>
</dbReference>
<name>A0A099DBV2_9ACTN</name>
<dbReference type="AlphaFoldDB" id="A0A099DBV2"/>
<evidence type="ECO:0000313" key="5">
    <source>
        <dbReference type="Proteomes" id="UP000029737"/>
    </source>
</evidence>
<reference evidence="3 6" key="2">
    <citation type="submission" date="2017-08" db="EMBL/GenBank/DDBJ databases">
        <title>The complete genome sequence of moderately halophilic actinomycete Actinopolyspora erythraea YIM 90600, the producer of novel erythromycin, novel actinopolysporins A-C and tubercidin.</title>
        <authorList>
            <person name="Yin M."/>
            <person name="Tang S."/>
        </authorList>
    </citation>
    <scope>NUCLEOTIDE SEQUENCE [LARGE SCALE GENOMIC DNA]</scope>
    <source>
        <strain evidence="3 6">YIM 90600</strain>
    </source>
</reference>
<keyword evidence="1" id="KW-0812">Transmembrane</keyword>
<evidence type="ECO:0000313" key="3">
    <source>
        <dbReference type="EMBL" id="ASU80445.1"/>
    </source>
</evidence>
<dbReference type="EMBL" id="CP022752">
    <property type="protein sequence ID" value="ASU80445.1"/>
    <property type="molecule type" value="Genomic_DNA"/>
</dbReference>
<accession>A0A099DBV2</accession>
<evidence type="ECO:0000313" key="6">
    <source>
        <dbReference type="Proteomes" id="UP000215043"/>
    </source>
</evidence>
<feature type="transmembrane region" description="Helical" evidence="1">
    <location>
        <begin position="83"/>
        <end position="106"/>
    </location>
</feature>
<dbReference type="KEGG" id="aey:CDG81_21660"/>
<feature type="transmembrane region" description="Helical" evidence="1">
    <location>
        <begin position="112"/>
        <end position="129"/>
    </location>
</feature>
<dbReference type="HOGENOM" id="CLU_115719_1_0_11"/>
<proteinExistence type="predicted"/>
<keyword evidence="1" id="KW-1133">Transmembrane helix</keyword>
<feature type="domain" description="DUF4395" evidence="2">
    <location>
        <begin position="7"/>
        <end position="138"/>
    </location>
</feature>
<dbReference type="eggNOG" id="ENOG50327DN">
    <property type="taxonomic scope" value="Bacteria"/>
</dbReference>
<evidence type="ECO:0000256" key="1">
    <source>
        <dbReference type="SAM" id="Phobius"/>
    </source>
</evidence>
<evidence type="ECO:0000313" key="4">
    <source>
        <dbReference type="EMBL" id="KGI82885.1"/>
    </source>
</evidence>
<reference evidence="4 5" key="1">
    <citation type="journal article" date="2014" name="PLoS ONE">
        <title>Identification and Characterization of a New Erythromycin Biosynthetic Gene Cluster in Actinopolyspora erythraea YIM90600, a Novel Erythronolide-Producing Halophilic Actinomycete Isolated from Salt Field.</title>
        <authorList>
            <person name="Chen D."/>
            <person name="Feng J."/>
            <person name="Huang L."/>
            <person name="Zhang Q."/>
            <person name="Wu J."/>
            <person name="Zhu X."/>
            <person name="Duan Y."/>
            <person name="Xu Z."/>
        </authorList>
    </citation>
    <scope>NUCLEOTIDE SEQUENCE [LARGE SCALE GENOMIC DNA]</scope>
    <source>
        <strain evidence="4 5">YIM90600</strain>
    </source>
</reference>
<evidence type="ECO:0000259" key="2">
    <source>
        <dbReference type="Pfam" id="PF14340"/>
    </source>
</evidence>
<feature type="transmembrane region" description="Helical" evidence="1">
    <location>
        <begin position="12"/>
        <end position="29"/>
    </location>
</feature>
<dbReference type="EMBL" id="JPMV01000009">
    <property type="protein sequence ID" value="KGI82885.1"/>
    <property type="molecule type" value="Genomic_DNA"/>
</dbReference>
<keyword evidence="1" id="KW-0472">Membrane</keyword>
<sequence>MPSDARIDPRGVRFTAWITSGILVVGLLTGSWRVLAVQTALFALCSFVGLRMNPWGHFYRHAVRPHLSEEQDRPHEDPSPVRFAQGIGFACTLVATIGYAGGWTALGVTTNTLALVAALLNAAFGYCLGCRLYPLARRLVPVGPATRTR</sequence>
<gene>
    <name evidence="3" type="ORF">CDG81_21660</name>
    <name evidence="4" type="ORF">IL38_03215</name>
</gene>